<feature type="transmembrane region" description="Helical" evidence="7">
    <location>
        <begin position="123"/>
        <end position="140"/>
    </location>
</feature>
<feature type="transmembrane region" description="Helical" evidence="7">
    <location>
        <begin position="252"/>
        <end position="271"/>
    </location>
</feature>
<dbReference type="SUPFAM" id="SSF103481">
    <property type="entry name" value="Multidrug resistance efflux transporter EmrE"/>
    <property type="match status" value="2"/>
</dbReference>
<dbReference type="EMBL" id="JARTFS010000004">
    <property type="protein sequence ID" value="MED4400594.1"/>
    <property type="molecule type" value="Genomic_DNA"/>
</dbReference>
<keyword evidence="4 7" id="KW-0812">Transmembrane</keyword>
<dbReference type="Proteomes" id="UP001342826">
    <property type="component" value="Unassembled WGS sequence"/>
</dbReference>
<evidence type="ECO:0000256" key="3">
    <source>
        <dbReference type="ARBA" id="ARBA00022475"/>
    </source>
</evidence>
<comment type="subcellular location">
    <subcellularLocation>
        <location evidence="1">Cell membrane</location>
        <topology evidence="1">Multi-pass membrane protein</topology>
    </subcellularLocation>
</comment>
<keyword evidence="10" id="KW-1185">Reference proteome</keyword>
<evidence type="ECO:0000256" key="6">
    <source>
        <dbReference type="ARBA" id="ARBA00023136"/>
    </source>
</evidence>
<comment type="similarity">
    <text evidence="2">Belongs to the EamA transporter family.</text>
</comment>
<keyword evidence="5 7" id="KW-1133">Transmembrane helix</keyword>
<feature type="transmembrane region" description="Helical" evidence="7">
    <location>
        <begin position="182"/>
        <end position="201"/>
    </location>
</feature>
<feature type="transmembrane region" description="Helical" evidence="7">
    <location>
        <begin position="7"/>
        <end position="25"/>
    </location>
</feature>
<dbReference type="Pfam" id="PF00892">
    <property type="entry name" value="EamA"/>
    <property type="match status" value="2"/>
</dbReference>
<feature type="transmembrane region" description="Helical" evidence="7">
    <location>
        <begin position="221"/>
        <end position="240"/>
    </location>
</feature>
<dbReference type="InterPro" id="IPR050638">
    <property type="entry name" value="AA-Vitamin_Transporters"/>
</dbReference>
<comment type="caution">
    <text evidence="9">The sequence shown here is derived from an EMBL/GenBank/DDBJ whole genome shotgun (WGS) entry which is preliminary data.</text>
</comment>
<reference evidence="9 10" key="1">
    <citation type="submission" date="2023-03" db="EMBL/GenBank/DDBJ databases">
        <title>Bacillus Genome Sequencing.</title>
        <authorList>
            <person name="Dunlap C."/>
        </authorList>
    </citation>
    <scope>NUCLEOTIDE SEQUENCE [LARGE SCALE GENOMIC DNA]</scope>
    <source>
        <strain evidence="9 10">NRS-1717</strain>
    </source>
</reference>
<feature type="transmembrane region" description="Helical" evidence="7">
    <location>
        <begin position="152"/>
        <end position="170"/>
    </location>
</feature>
<sequence>MPEKWKAYTAAIIYAFIIGLSFLFVKITLTVANPVDILAHRFTIALIGATIAVLFNKSILKINWRDLLKIMPLALLYPILYFALQVFGLAHTSSSEAGIVQSTIPIFTLIYARIFLKEKVTSLQLIAISLSVCGVVYLLFMNSTGTQVTNLIGNGLILLTAIAASLYNVFARKLTQQYSLGTLTYIMTLFGFIVFNTIAIGNHVVSGTINQFYQPFMQIDFIVSILYLSILSSLVTSYLSNYVLSKIQASKMSVFSNLSTLITILAGVIFLHEKLYFYHLIGAIAIIIGVVGTNYFGQGSNYNKKPKTFTIDERN</sequence>
<evidence type="ECO:0000256" key="7">
    <source>
        <dbReference type="SAM" id="Phobius"/>
    </source>
</evidence>
<evidence type="ECO:0000313" key="9">
    <source>
        <dbReference type="EMBL" id="MED4400594.1"/>
    </source>
</evidence>
<proteinExistence type="inferred from homology"/>
<feature type="domain" description="EamA" evidence="8">
    <location>
        <begin position="6"/>
        <end position="139"/>
    </location>
</feature>
<protein>
    <submittedName>
        <fullName evidence="9">DMT family transporter</fullName>
    </submittedName>
</protein>
<dbReference type="RefSeq" id="WP_066231325.1">
    <property type="nucleotide sequence ID" value="NZ_JARTFQ010000010.1"/>
</dbReference>
<dbReference type="PANTHER" id="PTHR32322">
    <property type="entry name" value="INNER MEMBRANE TRANSPORTER"/>
    <property type="match status" value="1"/>
</dbReference>
<feature type="transmembrane region" description="Helical" evidence="7">
    <location>
        <begin position="99"/>
        <end position="116"/>
    </location>
</feature>
<dbReference type="GeneID" id="301141778"/>
<feature type="domain" description="EamA" evidence="8">
    <location>
        <begin position="152"/>
        <end position="294"/>
    </location>
</feature>
<dbReference type="InterPro" id="IPR037185">
    <property type="entry name" value="EmrE-like"/>
</dbReference>
<name>A0ABU6NTW8_9BACI</name>
<dbReference type="InterPro" id="IPR000620">
    <property type="entry name" value="EamA_dom"/>
</dbReference>
<evidence type="ECO:0000256" key="5">
    <source>
        <dbReference type="ARBA" id="ARBA00022989"/>
    </source>
</evidence>
<accession>A0ABU6NTW8</accession>
<gene>
    <name evidence="9" type="ORF">P9271_04515</name>
</gene>
<evidence type="ECO:0000259" key="8">
    <source>
        <dbReference type="Pfam" id="PF00892"/>
    </source>
</evidence>
<dbReference type="PANTHER" id="PTHR32322:SF18">
    <property type="entry name" value="S-ADENOSYLMETHIONINE_S-ADENOSYLHOMOCYSTEINE TRANSPORTER"/>
    <property type="match status" value="1"/>
</dbReference>
<evidence type="ECO:0000256" key="1">
    <source>
        <dbReference type="ARBA" id="ARBA00004651"/>
    </source>
</evidence>
<evidence type="ECO:0000313" key="10">
    <source>
        <dbReference type="Proteomes" id="UP001342826"/>
    </source>
</evidence>
<dbReference type="Gene3D" id="1.10.3730.20">
    <property type="match status" value="1"/>
</dbReference>
<feature type="transmembrane region" description="Helical" evidence="7">
    <location>
        <begin position="277"/>
        <end position="297"/>
    </location>
</feature>
<evidence type="ECO:0000256" key="4">
    <source>
        <dbReference type="ARBA" id="ARBA00022692"/>
    </source>
</evidence>
<evidence type="ECO:0000256" key="2">
    <source>
        <dbReference type="ARBA" id="ARBA00007362"/>
    </source>
</evidence>
<feature type="transmembrane region" description="Helical" evidence="7">
    <location>
        <begin position="37"/>
        <end position="55"/>
    </location>
</feature>
<keyword evidence="3" id="KW-1003">Cell membrane</keyword>
<organism evidence="9 10">
    <name type="scientific">Metabacillus fastidiosus</name>
    <dbReference type="NCBI Taxonomy" id="1458"/>
    <lineage>
        <taxon>Bacteria</taxon>
        <taxon>Bacillati</taxon>
        <taxon>Bacillota</taxon>
        <taxon>Bacilli</taxon>
        <taxon>Bacillales</taxon>
        <taxon>Bacillaceae</taxon>
        <taxon>Metabacillus</taxon>
    </lineage>
</organism>
<keyword evidence="6 7" id="KW-0472">Membrane</keyword>
<feature type="transmembrane region" description="Helical" evidence="7">
    <location>
        <begin position="67"/>
        <end position="87"/>
    </location>
</feature>